<dbReference type="AlphaFoldDB" id="A0A024GLU0"/>
<sequence>MSCINDSPLLSDHEKWKTKSHFELRFFKYPVSRTSMHAHFQRLTHLNTRTPVDPYMSTACVYYTYSTVMLKQGTIKYRLCISAVLLNDCRESKPLSTLYSFIH</sequence>
<proteinExistence type="predicted"/>
<dbReference type="Proteomes" id="UP000053237">
    <property type="component" value="Unassembled WGS sequence"/>
</dbReference>
<dbReference type="EMBL" id="CAIX01000171">
    <property type="protein sequence ID" value="CCI47460.1"/>
    <property type="molecule type" value="Genomic_DNA"/>
</dbReference>
<gene>
    <name evidence="1" type="ORF">BN9_084670</name>
</gene>
<dbReference type="InParanoid" id="A0A024GLU0"/>
<comment type="caution">
    <text evidence="1">The sequence shown here is derived from an EMBL/GenBank/DDBJ whole genome shotgun (WGS) entry which is preliminary data.</text>
</comment>
<evidence type="ECO:0000313" key="2">
    <source>
        <dbReference type="Proteomes" id="UP000053237"/>
    </source>
</evidence>
<evidence type="ECO:0000313" key="1">
    <source>
        <dbReference type="EMBL" id="CCI47460.1"/>
    </source>
</evidence>
<accession>A0A024GLU0</accession>
<protein>
    <submittedName>
        <fullName evidence="1">Uncharacterized protein</fullName>
    </submittedName>
</protein>
<organism evidence="1 2">
    <name type="scientific">Albugo candida</name>
    <dbReference type="NCBI Taxonomy" id="65357"/>
    <lineage>
        <taxon>Eukaryota</taxon>
        <taxon>Sar</taxon>
        <taxon>Stramenopiles</taxon>
        <taxon>Oomycota</taxon>
        <taxon>Peronosporomycetes</taxon>
        <taxon>Albuginales</taxon>
        <taxon>Albuginaceae</taxon>
        <taxon>Albugo</taxon>
    </lineage>
</organism>
<keyword evidence="2" id="KW-1185">Reference proteome</keyword>
<reference evidence="1 2" key="1">
    <citation type="submission" date="2012-05" db="EMBL/GenBank/DDBJ databases">
        <title>Recombination and specialization in a pathogen metapopulation.</title>
        <authorList>
            <person name="Gardiner A."/>
            <person name="Kemen E."/>
            <person name="Schultz-Larsen T."/>
            <person name="MacLean D."/>
            <person name="Van Oosterhout C."/>
            <person name="Jones J.D.G."/>
        </authorList>
    </citation>
    <scope>NUCLEOTIDE SEQUENCE [LARGE SCALE GENOMIC DNA]</scope>
    <source>
        <strain evidence="1 2">Ac Nc2</strain>
    </source>
</reference>
<name>A0A024GLU0_9STRA</name>